<proteinExistence type="predicted"/>
<feature type="domain" description="AB hydrolase-1" evidence="1">
    <location>
        <begin position="34"/>
        <end position="259"/>
    </location>
</feature>
<dbReference type="RefSeq" id="WP_234753944.1">
    <property type="nucleotide sequence ID" value="NZ_BAAAWN010000001.1"/>
</dbReference>
<sequence>MLQEPPAVAALHVDMRLPATAANTTPGRPSQPPVLLLHGWASTSAYWEPLAAELLDAGRSVWIVDLPGYHRGDILPPGFQWTLESAADSVAAVAVRNASPVHIVGHSMGGSVALTLAAAHPELVASVALVGMVPAPPNEGFKSMLESQLGHGFIDDATRAKCMKAWFERLSGEDERLLGQAFELPFEVLGPSGLAAMAGVAEDVPGKVTAPTLVIAGVGDRLRSLGQAEAYVAASPLRKLVAVPDAGHSVHWELPHACALALGAFWNESRQPPA</sequence>
<protein>
    <submittedName>
        <fullName evidence="2">Alpha/beta fold hydrolase</fullName>
    </submittedName>
</protein>
<comment type="caution">
    <text evidence="2">The sequence shown here is derived from an EMBL/GenBank/DDBJ whole genome shotgun (WGS) entry which is preliminary data.</text>
</comment>
<dbReference type="Proteomes" id="UP001589702">
    <property type="component" value="Unassembled WGS sequence"/>
</dbReference>
<dbReference type="PANTHER" id="PTHR43798">
    <property type="entry name" value="MONOACYLGLYCEROL LIPASE"/>
    <property type="match status" value="1"/>
</dbReference>
<reference evidence="2 3" key="1">
    <citation type="submission" date="2024-09" db="EMBL/GenBank/DDBJ databases">
        <authorList>
            <person name="Sun Q."/>
            <person name="Mori K."/>
        </authorList>
    </citation>
    <scope>NUCLEOTIDE SEQUENCE [LARGE SCALE GENOMIC DNA]</scope>
    <source>
        <strain evidence="2 3">JCM 1334</strain>
    </source>
</reference>
<evidence type="ECO:0000313" key="2">
    <source>
        <dbReference type="EMBL" id="MFB9819678.1"/>
    </source>
</evidence>
<keyword evidence="3" id="KW-1185">Reference proteome</keyword>
<evidence type="ECO:0000259" key="1">
    <source>
        <dbReference type="Pfam" id="PF12697"/>
    </source>
</evidence>
<organism evidence="2 3">
    <name type="scientific">Arthrobacter ramosus</name>
    <dbReference type="NCBI Taxonomy" id="1672"/>
    <lineage>
        <taxon>Bacteria</taxon>
        <taxon>Bacillati</taxon>
        <taxon>Actinomycetota</taxon>
        <taxon>Actinomycetes</taxon>
        <taxon>Micrococcales</taxon>
        <taxon>Micrococcaceae</taxon>
        <taxon>Arthrobacter</taxon>
    </lineage>
</organism>
<dbReference type="GO" id="GO:0016787">
    <property type="term" value="F:hydrolase activity"/>
    <property type="evidence" value="ECO:0007669"/>
    <property type="project" value="UniProtKB-KW"/>
</dbReference>
<dbReference type="InterPro" id="IPR029058">
    <property type="entry name" value="AB_hydrolase_fold"/>
</dbReference>
<dbReference type="Pfam" id="PF12697">
    <property type="entry name" value="Abhydrolase_6"/>
    <property type="match status" value="1"/>
</dbReference>
<dbReference type="Gene3D" id="3.40.50.1820">
    <property type="entry name" value="alpha/beta hydrolase"/>
    <property type="match status" value="1"/>
</dbReference>
<dbReference type="InterPro" id="IPR050266">
    <property type="entry name" value="AB_hydrolase_sf"/>
</dbReference>
<dbReference type="InterPro" id="IPR000073">
    <property type="entry name" value="AB_hydrolase_1"/>
</dbReference>
<dbReference type="EMBL" id="JBHMBC010000013">
    <property type="protein sequence ID" value="MFB9819678.1"/>
    <property type="molecule type" value="Genomic_DNA"/>
</dbReference>
<dbReference type="PRINTS" id="PR00111">
    <property type="entry name" value="ABHYDROLASE"/>
</dbReference>
<gene>
    <name evidence="2" type="ORF">ACFFP1_09210</name>
</gene>
<evidence type="ECO:0000313" key="3">
    <source>
        <dbReference type="Proteomes" id="UP001589702"/>
    </source>
</evidence>
<dbReference type="SUPFAM" id="SSF53474">
    <property type="entry name" value="alpha/beta-Hydrolases"/>
    <property type="match status" value="1"/>
</dbReference>
<name>A0ABV5XY71_ARTRM</name>
<accession>A0ABV5XY71</accession>
<dbReference type="PANTHER" id="PTHR43798:SF33">
    <property type="entry name" value="HYDROLASE, PUTATIVE (AFU_ORTHOLOGUE AFUA_2G14860)-RELATED"/>
    <property type="match status" value="1"/>
</dbReference>
<keyword evidence="2" id="KW-0378">Hydrolase</keyword>